<dbReference type="SUPFAM" id="SSF53448">
    <property type="entry name" value="Nucleotide-diphospho-sugar transferases"/>
    <property type="match status" value="1"/>
</dbReference>
<organism evidence="2 3">
    <name type="scientific">Geoanaerobacter pelophilus</name>
    <dbReference type="NCBI Taxonomy" id="60036"/>
    <lineage>
        <taxon>Bacteria</taxon>
        <taxon>Pseudomonadati</taxon>
        <taxon>Thermodesulfobacteriota</taxon>
        <taxon>Desulfuromonadia</taxon>
        <taxon>Geobacterales</taxon>
        <taxon>Geobacteraceae</taxon>
        <taxon>Geoanaerobacter</taxon>
    </lineage>
</organism>
<accession>A0AAW4L2W1</accession>
<protein>
    <submittedName>
        <fullName evidence="2">Glycosyltransferase</fullName>
        <ecNumber evidence="2">2.4.-.-</ecNumber>
    </submittedName>
</protein>
<dbReference type="Pfam" id="PF00535">
    <property type="entry name" value="Glycos_transf_2"/>
    <property type="match status" value="1"/>
</dbReference>
<dbReference type="EMBL" id="JAHCVJ010000003">
    <property type="protein sequence ID" value="MBT0664547.1"/>
    <property type="molecule type" value="Genomic_DNA"/>
</dbReference>
<dbReference type="EC" id="2.4.-.-" evidence="2"/>
<proteinExistence type="predicted"/>
<keyword evidence="2" id="KW-0808">Transferase</keyword>
<sequence length="284" mass="31899">MYASIVIPVFRRADWISLCLDAIGKQDFKGEYEVVIVDDGSPNRVEIENVVKSAIQALDIPVQFVRFLNRGPAAARNSGVSLAKGEIVGFVDDDSVPDTGWLTEITKSFEMPDVGLVSGRTCSYDRELSLPLMLEQSVYSGKTFATCNIAYRRTVFDQLGGFDETFPEPSWEDNDLGLRARWAGFKHVYNDKAVVYHPHEASLDEYRAKCLLNGRGAAVFSRKCLRIKPLWGIVTPIIMSRRLLLGLLPNLWFSRRPNISYLKFCWSLYSLKGFLGAIVGVKSE</sequence>
<name>A0AAW4L2W1_9BACT</name>
<dbReference type="Gene3D" id="3.90.550.10">
    <property type="entry name" value="Spore Coat Polysaccharide Biosynthesis Protein SpsA, Chain A"/>
    <property type="match status" value="1"/>
</dbReference>
<reference evidence="2 3" key="1">
    <citation type="submission" date="2021-05" db="EMBL/GenBank/DDBJ databases">
        <title>The draft genome of Geobacter pelophilus DSM 12255.</title>
        <authorList>
            <person name="Xu Z."/>
            <person name="Masuda Y."/>
            <person name="Itoh H."/>
            <person name="Senoo K."/>
        </authorList>
    </citation>
    <scope>NUCLEOTIDE SEQUENCE [LARGE SCALE GENOMIC DNA]</scope>
    <source>
        <strain evidence="2 3">DSM 12255</strain>
    </source>
</reference>
<dbReference type="PANTHER" id="PTHR43685">
    <property type="entry name" value="GLYCOSYLTRANSFERASE"/>
    <property type="match status" value="1"/>
</dbReference>
<dbReference type="RefSeq" id="WP_214171313.1">
    <property type="nucleotide sequence ID" value="NZ_JAHCVJ010000003.1"/>
</dbReference>
<keyword evidence="3" id="KW-1185">Reference proteome</keyword>
<dbReference type="GO" id="GO:0016757">
    <property type="term" value="F:glycosyltransferase activity"/>
    <property type="evidence" value="ECO:0007669"/>
    <property type="project" value="UniProtKB-KW"/>
</dbReference>
<dbReference type="PANTHER" id="PTHR43685:SF3">
    <property type="entry name" value="SLR2126 PROTEIN"/>
    <property type="match status" value="1"/>
</dbReference>
<evidence type="ECO:0000313" key="3">
    <source>
        <dbReference type="Proteomes" id="UP000811899"/>
    </source>
</evidence>
<keyword evidence="2" id="KW-0328">Glycosyltransferase</keyword>
<gene>
    <name evidence="2" type="ORF">KI809_09575</name>
</gene>
<comment type="caution">
    <text evidence="2">The sequence shown here is derived from an EMBL/GenBank/DDBJ whole genome shotgun (WGS) entry which is preliminary data.</text>
</comment>
<dbReference type="AlphaFoldDB" id="A0AAW4L2W1"/>
<evidence type="ECO:0000259" key="1">
    <source>
        <dbReference type="Pfam" id="PF00535"/>
    </source>
</evidence>
<evidence type="ECO:0000313" key="2">
    <source>
        <dbReference type="EMBL" id="MBT0664547.1"/>
    </source>
</evidence>
<dbReference type="InterPro" id="IPR029044">
    <property type="entry name" value="Nucleotide-diphossugar_trans"/>
</dbReference>
<feature type="domain" description="Glycosyltransferase 2-like" evidence="1">
    <location>
        <begin position="4"/>
        <end position="127"/>
    </location>
</feature>
<dbReference type="InterPro" id="IPR050834">
    <property type="entry name" value="Glycosyltransf_2"/>
</dbReference>
<dbReference type="InterPro" id="IPR001173">
    <property type="entry name" value="Glyco_trans_2-like"/>
</dbReference>
<dbReference type="Proteomes" id="UP000811899">
    <property type="component" value="Unassembled WGS sequence"/>
</dbReference>